<gene>
    <name evidence="1" type="ORF">SAMN04488121_11266</name>
</gene>
<sequence length="133" mass="15704">MLKQLIGLLFPPTRQDPNAGLKMTGNRITVKAEDFTVFTSNYYEESVNTDNLETRMLDGLIDRQTDYVREREICYLSCAYQAENNTYIELLSPYIYKDRVTVNFLLEKHRQISIYLNPADCREYYFDLDFLNA</sequence>
<dbReference type="OrthoDB" id="664811at2"/>
<dbReference type="EMBL" id="FNBN01000012">
    <property type="protein sequence ID" value="SDH42195.1"/>
    <property type="molecule type" value="Genomic_DNA"/>
</dbReference>
<reference evidence="1 2" key="1">
    <citation type="submission" date="2016-10" db="EMBL/GenBank/DDBJ databases">
        <authorList>
            <person name="de Groot N.N."/>
        </authorList>
    </citation>
    <scope>NUCLEOTIDE SEQUENCE [LARGE SCALE GENOMIC DNA]</scope>
    <source>
        <strain evidence="1 2">DSM 527</strain>
    </source>
</reference>
<name>A0A1G8C9Z8_CHIFI</name>
<dbReference type="AlphaFoldDB" id="A0A1G8C9Z8"/>
<evidence type="ECO:0000313" key="1">
    <source>
        <dbReference type="EMBL" id="SDH42195.1"/>
    </source>
</evidence>
<proteinExistence type="predicted"/>
<dbReference type="Proteomes" id="UP000199045">
    <property type="component" value="Unassembled WGS sequence"/>
</dbReference>
<accession>A0A1G8C9Z8</accession>
<organism evidence="1 2">
    <name type="scientific">Chitinophaga filiformis</name>
    <name type="common">Myxococcus filiformis</name>
    <name type="synonym">Flexibacter filiformis</name>
    <dbReference type="NCBI Taxonomy" id="104663"/>
    <lineage>
        <taxon>Bacteria</taxon>
        <taxon>Pseudomonadati</taxon>
        <taxon>Bacteroidota</taxon>
        <taxon>Chitinophagia</taxon>
        <taxon>Chitinophagales</taxon>
        <taxon>Chitinophagaceae</taxon>
        <taxon>Chitinophaga</taxon>
    </lineage>
</organism>
<protein>
    <submittedName>
        <fullName evidence="1">Uncharacterized protein</fullName>
    </submittedName>
</protein>
<dbReference type="RefSeq" id="WP_089838054.1">
    <property type="nucleotide sequence ID" value="NZ_FNBN01000012.1"/>
</dbReference>
<evidence type="ECO:0000313" key="2">
    <source>
        <dbReference type="Proteomes" id="UP000199045"/>
    </source>
</evidence>